<dbReference type="InterPro" id="IPR032093">
    <property type="entry name" value="PhoD_N"/>
</dbReference>
<dbReference type="Pfam" id="PF16655">
    <property type="entry name" value="PhoD_N"/>
    <property type="match status" value="1"/>
</dbReference>
<proteinExistence type="predicted"/>
<feature type="domain" description="Phospholipase D N-terminal" evidence="2">
    <location>
        <begin position="42"/>
        <end position="131"/>
    </location>
</feature>
<dbReference type="EMBL" id="BMEC01000003">
    <property type="protein sequence ID" value="GGC29412.1"/>
    <property type="molecule type" value="Genomic_DNA"/>
</dbReference>
<organism evidence="3 4">
    <name type="scientific">Marivirga lumbricoides</name>
    <dbReference type="NCBI Taxonomy" id="1046115"/>
    <lineage>
        <taxon>Bacteria</taxon>
        <taxon>Pseudomonadati</taxon>
        <taxon>Bacteroidota</taxon>
        <taxon>Cytophagia</taxon>
        <taxon>Cytophagales</taxon>
        <taxon>Marivirgaceae</taxon>
        <taxon>Marivirga</taxon>
    </lineage>
</organism>
<dbReference type="Gene3D" id="3.60.21.70">
    <property type="entry name" value="PhoD-like phosphatase"/>
    <property type="match status" value="1"/>
</dbReference>
<name>A0ABQ1LVT7_9BACT</name>
<evidence type="ECO:0000313" key="3">
    <source>
        <dbReference type="EMBL" id="GGC29412.1"/>
    </source>
</evidence>
<dbReference type="InterPro" id="IPR038607">
    <property type="entry name" value="PhoD-like_sf"/>
</dbReference>
<dbReference type="InterPro" id="IPR052900">
    <property type="entry name" value="Phospholipid_Metab_Enz"/>
</dbReference>
<dbReference type="PROSITE" id="PS51257">
    <property type="entry name" value="PROKAR_LIPOPROTEIN"/>
    <property type="match status" value="1"/>
</dbReference>
<dbReference type="RefSeq" id="WP_188461564.1">
    <property type="nucleotide sequence ID" value="NZ_BAABHU010000003.1"/>
</dbReference>
<sequence>MKFYAILFALVVAFSCSSEKQYPIFEESTSHLRDASLKPFYHGVASGDPYPESVVIWTRVTPETKVPAIKGTWEVAEDSMFQKTIQTGDFETDTAKDYTVKIIVDDLQPGTKYFYKFNALGASSVTGTTKTAAENADKVQFAVVSCSNYQFGPFNAYGNIAEIENLDAVIHLGDYIYEYGAGVYGDSTTGRFHLPEHEIVSLEDYRTRYSQYRLDPDLREVHTNHPFITVWDDHEIANNAYKSGAQNHQEEEGDYDERKKAAVQTYYEWIPVRQVDPLYRKFRYGNLVDLIMLDERLAGRTAPAESLEDPTLKDTVQTMLGDEQLQWLEKQLMNSEARWKVIGNQVIFSYLNWGYETFNLNLDSWDGYPYEQNLLASIISEDSIDNVIFVTGDTHSSWAFETTHKPFDKYNPENGAGAYAVEFGVTSVNSGNSDERVPSDSVAAHEKRIVNSNINPHLKYANLRDHGYLLLTLNDSSAIAEWHYVESTKERSNKEKAVVKTMVRANSNRLGNFTTVAE</sequence>
<dbReference type="Pfam" id="PF09423">
    <property type="entry name" value="PhoD"/>
    <property type="match status" value="1"/>
</dbReference>
<dbReference type="Gene3D" id="2.60.40.380">
    <property type="entry name" value="Purple acid phosphatase-like, N-terminal"/>
    <property type="match status" value="1"/>
</dbReference>
<evidence type="ECO:0000259" key="2">
    <source>
        <dbReference type="Pfam" id="PF16655"/>
    </source>
</evidence>
<dbReference type="InterPro" id="IPR018946">
    <property type="entry name" value="PhoD-like_MPP"/>
</dbReference>
<protein>
    <submittedName>
        <fullName evidence="3">Phosphodiesterase/alkaline phosphatase D</fullName>
    </submittedName>
</protein>
<evidence type="ECO:0000259" key="1">
    <source>
        <dbReference type="Pfam" id="PF09423"/>
    </source>
</evidence>
<dbReference type="PANTHER" id="PTHR43606:SF7">
    <property type="entry name" value="PHOSPHATASE, PUTATIVE (AFU_ORTHOLOGUE AFUA_6G08710)-RELATED"/>
    <property type="match status" value="1"/>
</dbReference>
<keyword evidence="4" id="KW-1185">Reference proteome</keyword>
<evidence type="ECO:0000313" key="4">
    <source>
        <dbReference type="Proteomes" id="UP000636010"/>
    </source>
</evidence>
<dbReference type="PANTHER" id="PTHR43606">
    <property type="entry name" value="PHOSPHATASE, PUTATIVE (AFU_ORTHOLOGUE AFUA_6G08710)-RELATED"/>
    <property type="match status" value="1"/>
</dbReference>
<accession>A0ABQ1LVT7</accession>
<dbReference type="InterPro" id="IPR029052">
    <property type="entry name" value="Metallo-depent_PP-like"/>
</dbReference>
<dbReference type="CDD" id="cd07389">
    <property type="entry name" value="MPP_PhoD"/>
    <property type="match status" value="1"/>
</dbReference>
<comment type="caution">
    <text evidence="3">The sequence shown here is derived from an EMBL/GenBank/DDBJ whole genome shotgun (WGS) entry which is preliminary data.</text>
</comment>
<gene>
    <name evidence="3" type="ORF">GCM10011506_13520</name>
</gene>
<feature type="domain" description="PhoD-like phosphatase metallophosphatase" evidence="1">
    <location>
        <begin position="141"/>
        <end position="482"/>
    </location>
</feature>
<reference evidence="4" key="1">
    <citation type="journal article" date="2019" name="Int. J. Syst. Evol. Microbiol.">
        <title>The Global Catalogue of Microorganisms (GCM) 10K type strain sequencing project: providing services to taxonomists for standard genome sequencing and annotation.</title>
        <authorList>
            <consortium name="The Broad Institute Genomics Platform"/>
            <consortium name="The Broad Institute Genome Sequencing Center for Infectious Disease"/>
            <person name="Wu L."/>
            <person name="Ma J."/>
        </authorList>
    </citation>
    <scope>NUCLEOTIDE SEQUENCE [LARGE SCALE GENOMIC DNA]</scope>
    <source>
        <strain evidence="4">CGMCC 1.10832</strain>
    </source>
</reference>
<dbReference type="Proteomes" id="UP000636010">
    <property type="component" value="Unassembled WGS sequence"/>
</dbReference>
<dbReference type="SUPFAM" id="SSF56300">
    <property type="entry name" value="Metallo-dependent phosphatases"/>
    <property type="match status" value="1"/>
</dbReference>